<gene>
    <name evidence="4" type="primary">etfA2</name>
    <name evidence="4" type="ORF">NRIC_05560</name>
</gene>
<dbReference type="InterPro" id="IPR014729">
    <property type="entry name" value="Rossmann-like_a/b/a_fold"/>
</dbReference>
<dbReference type="PANTHER" id="PTHR43153">
    <property type="entry name" value="ELECTRON TRANSFER FLAVOPROTEIN ALPHA"/>
    <property type="match status" value="1"/>
</dbReference>
<feature type="binding site" evidence="2">
    <location>
        <begin position="258"/>
        <end position="262"/>
    </location>
    <ligand>
        <name>FAD</name>
        <dbReference type="ChEBI" id="CHEBI:57692"/>
    </ligand>
</feature>
<dbReference type="InterPro" id="IPR001308">
    <property type="entry name" value="ETF_a/FixB"/>
</dbReference>
<dbReference type="GO" id="GO:0050660">
    <property type="term" value="F:flavin adenine dinucleotide binding"/>
    <property type="evidence" value="ECO:0007669"/>
    <property type="project" value="InterPro"/>
</dbReference>
<dbReference type="PANTHER" id="PTHR43153:SF1">
    <property type="entry name" value="ELECTRON TRANSFER FLAVOPROTEIN SUBUNIT ALPHA, MITOCHONDRIAL"/>
    <property type="match status" value="1"/>
</dbReference>
<dbReference type="SUPFAM" id="SSF52402">
    <property type="entry name" value="Adenine nucleotide alpha hydrolases-like"/>
    <property type="match status" value="1"/>
</dbReference>
<feature type="binding site" evidence="2">
    <location>
        <position position="296"/>
    </location>
    <ligand>
        <name>FAD</name>
        <dbReference type="ChEBI" id="CHEBI:57692"/>
    </ligand>
</feature>
<dbReference type="InterPro" id="IPR014730">
    <property type="entry name" value="ETF_a/b_N"/>
</dbReference>
<dbReference type="Gene3D" id="3.40.50.620">
    <property type="entry name" value="HUPs"/>
    <property type="match status" value="1"/>
</dbReference>
<feature type="binding site" evidence="2">
    <location>
        <begin position="244"/>
        <end position="245"/>
    </location>
    <ligand>
        <name>FAD</name>
        <dbReference type="ChEBI" id="CHEBI:57692"/>
    </ligand>
</feature>
<keyword evidence="2" id="KW-0274">FAD</keyword>
<evidence type="ECO:0000256" key="2">
    <source>
        <dbReference type="PIRSR" id="PIRSR000089-1"/>
    </source>
</evidence>
<feature type="binding site" evidence="2">
    <location>
        <position position="219"/>
    </location>
    <ligand>
        <name>FAD</name>
        <dbReference type="ChEBI" id="CHEBI:57692"/>
    </ligand>
</feature>
<dbReference type="EMBL" id="BJCC01000005">
    <property type="protein sequence ID" value="GCF92665.1"/>
    <property type="molecule type" value="Genomic_DNA"/>
</dbReference>
<dbReference type="Gene3D" id="3.40.50.1220">
    <property type="entry name" value="TPP-binding domain"/>
    <property type="match status" value="1"/>
</dbReference>
<reference evidence="5" key="1">
    <citation type="submission" date="2019-02" db="EMBL/GenBank/DDBJ databases">
        <title>Draft genome sequence of Enterococcus sp. Gos25-1.</title>
        <authorList>
            <person name="Tanaka N."/>
            <person name="Shiwa Y."/>
            <person name="Fujita N."/>
        </authorList>
    </citation>
    <scope>NUCLEOTIDE SEQUENCE [LARGE SCALE GENOMIC DNA]</scope>
    <source>
        <strain evidence="5">Gos25-1</strain>
    </source>
</reference>
<accession>A0A4P5P4D2</accession>
<comment type="similarity">
    <text evidence="1">Belongs to the ETF alpha-subunit/FixB family.</text>
</comment>
<dbReference type="SMART" id="SM00893">
    <property type="entry name" value="ETF"/>
    <property type="match status" value="1"/>
</dbReference>
<keyword evidence="5" id="KW-1185">Reference proteome</keyword>
<dbReference type="RefSeq" id="WP_146621169.1">
    <property type="nucleotide sequence ID" value="NZ_BJCC01000005.1"/>
</dbReference>
<dbReference type="SUPFAM" id="SSF52467">
    <property type="entry name" value="DHS-like NAD/FAD-binding domain"/>
    <property type="match status" value="1"/>
</dbReference>
<organism evidence="4 5">
    <name type="scientific">Enterococcus florum</name>
    <dbReference type="NCBI Taxonomy" id="2480627"/>
    <lineage>
        <taxon>Bacteria</taxon>
        <taxon>Bacillati</taxon>
        <taxon>Bacillota</taxon>
        <taxon>Bacilli</taxon>
        <taxon>Lactobacillales</taxon>
        <taxon>Enterococcaceae</taxon>
        <taxon>Enterococcus</taxon>
    </lineage>
</organism>
<proteinExistence type="inferred from homology"/>
<dbReference type="Pfam" id="PF00766">
    <property type="entry name" value="ETF_alpha"/>
    <property type="match status" value="1"/>
</dbReference>
<dbReference type="Pfam" id="PF01012">
    <property type="entry name" value="ETF"/>
    <property type="match status" value="1"/>
</dbReference>
<dbReference type="GO" id="GO:0009055">
    <property type="term" value="F:electron transfer activity"/>
    <property type="evidence" value="ECO:0007669"/>
    <property type="project" value="InterPro"/>
</dbReference>
<protein>
    <submittedName>
        <fullName evidence="4">Electron transfer flavoprotein subunit alpha</fullName>
    </submittedName>
</protein>
<sequence>MNNTEHGLWVIAEQQEGQINEASFELLAKAVELKERSNQPITAILLGSSITAAAKQLLAYGADAVRVVDNDCLKQYKPRTYERVLLQLIERYRPAIVLFSATAQGRDLAPRVMCQLQTGLTADCLDLTIDDQGLLVQEKPSYGGNILCTIVIEQARPQMATVRPGVFSKLTPKTDCQGEIIQETVEVLDDEAYEVLESCPLSDKGGSISDAEIIVACGRGVKESNDLALINEFSALIHGEIACTRPLVDQGWFTHELQIGQSGTTVKPKLIINIGISGAVQYIVGIQNAQTTISINRNSEADIFSVSDYGITADYTELIPAVIREIKRRKQQE</sequence>
<dbReference type="CDD" id="cd01715">
    <property type="entry name" value="ETF_alpha"/>
    <property type="match status" value="1"/>
</dbReference>
<dbReference type="Proteomes" id="UP000290567">
    <property type="component" value="Unassembled WGS sequence"/>
</dbReference>
<evidence type="ECO:0000313" key="5">
    <source>
        <dbReference type="Proteomes" id="UP000290567"/>
    </source>
</evidence>
<dbReference type="OrthoDB" id="9770286at2"/>
<comment type="caution">
    <text evidence="4">The sequence shown here is derived from an EMBL/GenBank/DDBJ whole genome shotgun (WGS) entry which is preliminary data.</text>
</comment>
<keyword evidence="2" id="KW-0285">Flavoprotein</keyword>
<comment type="cofactor">
    <cofactor evidence="2">
        <name>FAD</name>
        <dbReference type="ChEBI" id="CHEBI:57692"/>
    </cofactor>
    <text evidence="2">Binds 1 FAD per dimer.</text>
</comment>
<dbReference type="InterPro" id="IPR029035">
    <property type="entry name" value="DHS-like_NAD/FAD-binding_dom"/>
</dbReference>
<dbReference type="PIRSF" id="PIRSF000089">
    <property type="entry name" value="Electra_flavoP_a"/>
    <property type="match status" value="1"/>
</dbReference>
<evidence type="ECO:0000259" key="3">
    <source>
        <dbReference type="SMART" id="SM00893"/>
    </source>
</evidence>
<dbReference type="AlphaFoldDB" id="A0A4P5P4D2"/>
<name>A0A4P5P4D2_9ENTE</name>
<feature type="domain" description="Electron transfer flavoprotein alpha/beta-subunit N-terminal" evidence="3">
    <location>
        <begin position="8"/>
        <end position="190"/>
    </location>
</feature>
<dbReference type="GO" id="GO:0033539">
    <property type="term" value="P:fatty acid beta-oxidation using acyl-CoA dehydrogenase"/>
    <property type="evidence" value="ECO:0007669"/>
    <property type="project" value="TreeGrafter"/>
</dbReference>
<dbReference type="InterPro" id="IPR014731">
    <property type="entry name" value="ETF_asu_C"/>
</dbReference>
<evidence type="ECO:0000256" key="1">
    <source>
        <dbReference type="ARBA" id="ARBA00005817"/>
    </source>
</evidence>
<dbReference type="InterPro" id="IPR033947">
    <property type="entry name" value="ETF_alpha_N"/>
</dbReference>
<evidence type="ECO:0000313" key="4">
    <source>
        <dbReference type="EMBL" id="GCF92665.1"/>
    </source>
</evidence>